<dbReference type="EMBL" id="BAABME010035308">
    <property type="protein sequence ID" value="GAA0158589.1"/>
    <property type="molecule type" value="Genomic_DNA"/>
</dbReference>
<proteinExistence type="predicted"/>
<keyword evidence="2" id="KW-1185">Reference proteome</keyword>
<evidence type="ECO:0000313" key="2">
    <source>
        <dbReference type="Proteomes" id="UP001454036"/>
    </source>
</evidence>
<dbReference type="Proteomes" id="UP001454036">
    <property type="component" value="Unassembled WGS sequence"/>
</dbReference>
<name>A0AAV3Q4F1_LITER</name>
<reference evidence="1 2" key="1">
    <citation type="submission" date="2024-01" db="EMBL/GenBank/DDBJ databases">
        <title>The complete chloroplast genome sequence of Lithospermum erythrorhizon: insights into the phylogenetic relationship among Boraginaceae species and the maternal lineages of purple gromwells.</title>
        <authorList>
            <person name="Okada T."/>
            <person name="Watanabe K."/>
        </authorList>
    </citation>
    <scope>NUCLEOTIDE SEQUENCE [LARGE SCALE GENOMIC DNA]</scope>
</reference>
<accession>A0AAV3Q4F1</accession>
<organism evidence="1 2">
    <name type="scientific">Lithospermum erythrorhizon</name>
    <name type="common">Purple gromwell</name>
    <name type="synonym">Lithospermum officinale var. erythrorhizon</name>
    <dbReference type="NCBI Taxonomy" id="34254"/>
    <lineage>
        <taxon>Eukaryota</taxon>
        <taxon>Viridiplantae</taxon>
        <taxon>Streptophyta</taxon>
        <taxon>Embryophyta</taxon>
        <taxon>Tracheophyta</taxon>
        <taxon>Spermatophyta</taxon>
        <taxon>Magnoliopsida</taxon>
        <taxon>eudicotyledons</taxon>
        <taxon>Gunneridae</taxon>
        <taxon>Pentapetalae</taxon>
        <taxon>asterids</taxon>
        <taxon>lamiids</taxon>
        <taxon>Boraginales</taxon>
        <taxon>Boraginaceae</taxon>
        <taxon>Boraginoideae</taxon>
        <taxon>Lithospermeae</taxon>
        <taxon>Lithospermum</taxon>
    </lineage>
</organism>
<gene>
    <name evidence="1" type="ORF">LIER_43454</name>
</gene>
<comment type="caution">
    <text evidence="1">The sequence shown here is derived from an EMBL/GenBank/DDBJ whole genome shotgun (WGS) entry which is preliminary data.</text>
</comment>
<dbReference type="AlphaFoldDB" id="A0AAV3Q4F1"/>
<sequence>MGLRGISETKSDILGKTLTRGLKEEGSPGIWFHLGGEGLPKTFHVRPHGETEESVLLGMLCEGGPRRREFSTQEEECWPSQSALGIEEALRL</sequence>
<evidence type="ECO:0000313" key="1">
    <source>
        <dbReference type="EMBL" id="GAA0158589.1"/>
    </source>
</evidence>
<protein>
    <submittedName>
        <fullName evidence="1">Uncharacterized protein</fullName>
    </submittedName>
</protein>